<dbReference type="RefSeq" id="WP_094368487.1">
    <property type="nucleotide sequence ID" value="NZ_NOJY02000001.1"/>
</dbReference>
<organism evidence="1 2">
    <name type="scientific">Romboutsia weinsteinii</name>
    <dbReference type="NCBI Taxonomy" id="2020949"/>
    <lineage>
        <taxon>Bacteria</taxon>
        <taxon>Bacillati</taxon>
        <taxon>Bacillota</taxon>
        <taxon>Clostridia</taxon>
        <taxon>Peptostreptococcales</taxon>
        <taxon>Peptostreptococcaceae</taxon>
        <taxon>Romboutsia</taxon>
    </lineage>
</organism>
<evidence type="ECO:0008006" key="3">
    <source>
        <dbReference type="Google" id="ProtNLM"/>
    </source>
</evidence>
<dbReference type="AlphaFoldDB" id="A0A371JAJ0"/>
<keyword evidence="2" id="KW-1185">Reference proteome</keyword>
<reference evidence="1 2" key="1">
    <citation type="journal article" date="2017" name="Genome Announc.">
        <title>Draft Genome Sequence of Romboutsia weinsteinii sp. nov. Strain CCRI-19649(T) Isolated from Surface Water.</title>
        <authorList>
            <person name="Maheux A.F."/>
            <person name="Boudreau D.K."/>
            <person name="Berube E."/>
            <person name="Boissinot M."/>
            <person name="Cantin P."/>
            <person name="Raymond F."/>
            <person name="Corbeil J."/>
            <person name="Omar R.F."/>
            <person name="Bergeron M.G."/>
        </authorList>
    </citation>
    <scope>NUCLEOTIDE SEQUENCE [LARGE SCALE GENOMIC DNA]</scope>
    <source>
        <strain evidence="1 2">CCRI-19649</strain>
    </source>
</reference>
<proteinExistence type="predicted"/>
<comment type="caution">
    <text evidence="1">The sequence shown here is derived from an EMBL/GenBank/DDBJ whole genome shotgun (WGS) entry which is preliminary data.</text>
</comment>
<evidence type="ECO:0000313" key="1">
    <source>
        <dbReference type="EMBL" id="RDY29775.1"/>
    </source>
</evidence>
<evidence type="ECO:0000313" key="2">
    <source>
        <dbReference type="Proteomes" id="UP000215694"/>
    </source>
</evidence>
<accession>A0A371JAJ0</accession>
<dbReference type="OrthoDB" id="1891855at2"/>
<protein>
    <recommendedName>
        <fullName evidence="3">RNA-dependent RNA polymerase</fullName>
    </recommendedName>
</protein>
<gene>
    <name evidence="1" type="ORF">CHL78_000975</name>
</gene>
<dbReference type="GO" id="GO:0003968">
    <property type="term" value="F:RNA-directed RNA polymerase activity"/>
    <property type="evidence" value="ECO:0007669"/>
    <property type="project" value="InterPro"/>
</dbReference>
<name>A0A371JAJ0_9FIRM</name>
<dbReference type="Proteomes" id="UP000215694">
    <property type="component" value="Unassembled WGS sequence"/>
</dbReference>
<dbReference type="EMBL" id="NOJY02000001">
    <property type="protein sequence ID" value="RDY29775.1"/>
    <property type="molecule type" value="Genomic_DNA"/>
</dbReference>
<sequence length="1027" mass="119588">MEILRLNEEVIKENKQKIVGKDEFKDTYKGVDKIELDNSLFTVALAKYKGVNQEEILFSDAIVKVEFQSDEDIIDRIIIINNSKYAFYMSTASDLKKSSCIFIKEEYAQFGQWLKEQATGGVEYKLIEKSAITIMKETAYQGFIFSGSQKTNIIPKVVIIEEPKYFYKGLHTVLDSVETAETIDDIKLVEKEIETTLSAFDGQGIMTKELADRIAKDLKIEHQLNWITFRLYAGIGGKGVATAVDIHNELLKVNKVYGDTEHLKMVDNELMIRDILNIYHKVSEIDMILNESQCKLVKHFDGEYLYNVSNQVDSIFKCLYVCMHNKKKQRSNRTKLNYQFLQSLNLSYDELMELTKNDREHLDASLKDIDSLLITCDLADIQYIDDTEDKEQNDSFSLMLELVKYESSLLKEWSVQRHMQKLLKSRINKVAYGKTFLDDASYRLIIQDVQVYMNFISTRDMDIARNEDCLQAGEYYSIGRQDKQKTVMGRNPLSSAQELVKFENKKNNYIDSLGYECESILVMNTYDATASRMSGADYDGDIVCCIVDDIIYNSVIELDVPLFFNTFDGAKMDMKYTPDNIRLMTKLCAGNKIGALALANAGVMNMTNEYPYMLQDGTLISNSEFYNKIKDDFKLETSEEISFKMNELIQSGQVIDTMFSDIYTYEQKKDYIKSRHKELRKMQYLILYAQQVAIDTSKTGVEIPENVHNILKEFEEKPHFFRYARGERYTTIRNSVMDRYSYECAKYYYTQKFELMQDVCFSIEEEIDKRNKNVFIDMFKKASIGFNQSNVDVIVKDMNDIYSKYKAVKSSLRNCDKSSKFYKNTHKDNNFRAYEYCKGIYNKCKSEIEGYTLVDLLQAICIVKLRSDFILEYFAPAIVDVVKINNYKVRTFYKGEISEKEDAKIIKIGNKTYTRTFEILDENKLGQSINAGRYKLILKEQEKYGNALQIRFKSERAYLRDGDLCIAIRNDDKYSYKLIVNNQVVVHNAYLYKNKKQIIDKEQFCICDVRFNRNLSKNIEYNGNSLY</sequence>